<dbReference type="InParanoid" id="A7RTZ0"/>
<evidence type="ECO:0000313" key="3">
    <source>
        <dbReference type="Proteomes" id="UP000001593"/>
    </source>
</evidence>
<protein>
    <submittedName>
        <fullName evidence="2">Uncharacterized protein</fullName>
    </submittedName>
</protein>
<feature type="region of interest" description="Disordered" evidence="1">
    <location>
        <begin position="65"/>
        <end position="104"/>
    </location>
</feature>
<evidence type="ECO:0000313" key="2">
    <source>
        <dbReference type="EMBL" id="EDO45170.1"/>
    </source>
</evidence>
<sequence length="184" mass="21024">MGDSKKDLRLRKFTQTVVPEEKALSNGYEQNVKFYVCPVEPIWPAPVVCSRHHVIHLSRAAKSCAPTSPTSIYERHGDKKNSYGEMKDSRVNSGDTSDENKKENSELSSLYMLHHSIPMIQNVKKKNTPRKISNKKPFSVVLREKASMRVRPLRLVDMAGNDSRHSDQPLFRHVLTHLYEASSH</sequence>
<reference evidence="2 3" key="1">
    <citation type="journal article" date="2007" name="Science">
        <title>Sea anemone genome reveals ancestral eumetazoan gene repertoire and genomic organization.</title>
        <authorList>
            <person name="Putnam N.H."/>
            <person name="Srivastava M."/>
            <person name="Hellsten U."/>
            <person name="Dirks B."/>
            <person name="Chapman J."/>
            <person name="Salamov A."/>
            <person name="Terry A."/>
            <person name="Shapiro H."/>
            <person name="Lindquist E."/>
            <person name="Kapitonov V.V."/>
            <person name="Jurka J."/>
            <person name="Genikhovich G."/>
            <person name="Grigoriev I.V."/>
            <person name="Lucas S.M."/>
            <person name="Steele R.E."/>
            <person name="Finnerty J.R."/>
            <person name="Technau U."/>
            <person name="Martindale M.Q."/>
            <person name="Rokhsar D.S."/>
        </authorList>
    </citation>
    <scope>NUCLEOTIDE SEQUENCE [LARGE SCALE GENOMIC DNA]</scope>
    <source>
        <strain evidence="3">CH2 X CH6</strain>
    </source>
</reference>
<organism evidence="2 3">
    <name type="scientific">Nematostella vectensis</name>
    <name type="common">Starlet sea anemone</name>
    <dbReference type="NCBI Taxonomy" id="45351"/>
    <lineage>
        <taxon>Eukaryota</taxon>
        <taxon>Metazoa</taxon>
        <taxon>Cnidaria</taxon>
        <taxon>Anthozoa</taxon>
        <taxon>Hexacorallia</taxon>
        <taxon>Actiniaria</taxon>
        <taxon>Edwardsiidae</taxon>
        <taxon>Nematostella</taxon>
    </lineage>
</organism>
<dbReference type="AlphaFoldDB" id="A7RTZ0"/>
<evidence type="ECO:0000256" key="1">
    <source>
        <dbReference type="SAM" id="MobiDB-lite"/>
    </source>
</evidence>
<keyword evidence="3" id="KW-1185">Reference proteome</keyword>
<accession>A7RTZ0</accession>
<name>A7RTZ0_NEMVE</name>
<dbReference type="EMBL" id="DS469538">
    <property type="protein sequence ID" value="EDO45170.1"/>
    <property type="molecule type" value="Genomic_DNA"/>
</dbReference>
<gene>
    <name evidence="2" type="ORF">NEMVEDRAFT_v1g240669</name>
</gene>
<dbReference type="Proteomes" id="UP000001593">
    <property type="component" value="Unassembled WGS sequence"/>
</dbReference>
<dbReference type="HOGENOM" id="CLU_1469899_0_0_1"/>
<feature type="compositionally biased region" description="Basic and acidic residues" evidence="1">
    <location>
        <begin position="73"/>
        <end position="90"/>
    </location>
</feature>
<proteinExistence type="predicted"/>